<dbReference type="GO" id="GO:0006355">
    <property type="term" value="P:regulation of DNA-templated transcription"/>
    <property type="evidence" value="ECO:0007669"/>
    <property type="project" value="InterPro"/>
</dbReference>
<evidence type="ECO:0000256" key="2">
    <source>
        <dbReference type="ARBA" id="ARBA00007421"/>
    </source>
</evidence>
<dbReference type="PROSITE" id="PS00354">
    <property type="entry name" value="HMGI_Y"/>
    <property type="match status" value="1"/>
</dbReference>
<dbReference type="OMA" id="AHERYFF"/>
<dbReference type="InterPro" id="IPR056773">
    <property type="entry name" value="WHD_ORC2"/>
</dbReference>
<accession>A0A084FWZ3</accession>
<dbReference type="Proteomes" id="UP000028545">
    <property type="component" value="Unassembled WGS sequence"/>
</dbReference>
<dbReference type="GeneID" id="27728593"/>
<dbReference type="PRINTS" id="PR00929">
    <property type="entry name" value="ATHOOK"/>
</dbReference>
<feature type="domain" description="Origin recognition complex subunit 2 RecA-like" evidence="7">
    <location>
        <begin position="284"/>
        <end position="455"/>
    </location>
</feature>
<name>A0A084FWZ3_PSEDA</name>
<feature type="compositionally biased region" description="Acidic residues" evidence="6">
    <location>
        <begin position="184"/>
        <end position="202"/>
    </location>
</feature>
<reference evidence="9 10" key="1">
    <citation type="journal article" date="2014" name="Genome Announc.">
        <title>Draft genome sequence of the pathogenic fungus Scedosporium apiospermum.</title>
        <authorList>
            <person name="Vandeputte P."/>
            <person name="Ghamrawi S."/>
            <person name="Rechenmann M."/>
            <person name="Iltis A."/>
            <person name="Giraud S."/>
            <person name="Fleury M."/>
            <person name="Thornton C."/>
            <person name="Delhaes L."/>
            <person name="Meyer W."/>
            <person name="Papon N."/>
            <person name="Bouchara J.P."/>
        </authorList>
    </citation>
    <scope>NUCLEOTIDE SEQUENCE [LARGE SCALE GENOMIC DNA]</scope>
    <source>
        <strain evidence="9 10">IHEM 14462</strain>
    </source>
</reference>
<dbReference type="OrthoDB" id="346673at2759"/>
<evidence type="ECO:0000256" key="6">
    <source>
        <dbReference type="SAM" id="MobiDB-lite"/>
    </source>
</evidence>
<evidence type="ECO:0000256" key="4">
    <source>
        <dbReference type="ARBA" id="ARBA00023242"/>
    </source>
</evidence>
<feature type="compositionally biased region" description="Acidic residues" evidence="6">
    <location>
        <begin position="71"/>
        <end position="83"/>
    </location>
</feature>
<organism evidence="9 10">
    <name type="scientific">Pseudallescheria apiosperma</name>
    <name type="common">Scedosporium apiospermum</name>
    <dbReference type="NCBI Taxonomy" id="563466"/>
    <lineage>
        <taxon>Eukaryota</taxon>
        <taxon>Fungi</taxon>
        <taxon>Dikarya</taxon>
        <taxon>Ascomycota</taxon>
        <taxon>Pezizomycotina</taxon>
        <taxon>Sordariomycetes</taxon>
        <taxon>Hypocreomycetidae</taxon>
        <taxon>Microascales</taxon>
        <taxon>Microascaceae</taxon>
        <taxon>Scedosporium</taxon>
    </lineage>
</organism>
<evidence type="ECO:0000256" key="5">
    <source>
        <dbReference type="RuleBase" id="RU368084"/>
    </source>
</evidence>
<evidence type="ECO:0000256" key="3">
    <source>
        <dbReference type="ARBA" id="ARBA00022705"/>
    </source>
</evidence>
<dbReference type="Gene3D" id="3.40.50.300">
    <property type="entry name" value="P-loop containing nucleotide triphosphate hydrolases"/>
    <property type="match status" value="1"/>
</dbReference>
<dbReference type="HOGENOM" id="CLU_018596_2_0_1"/>
<dbReference type="GO" id="GO:0006260">
    <property type="term" value="P:DNA replication"/>
    <property type="evidence" value="ECO:0007669"/>
    <property type="project" value="UniProtKB-UniRule"/>
</dbReference>
<dbReference type="PANTHER" id="PTHR14052:SF0">
    <property type="entry name" value="ORIGIN RECOGNITION COMPLEX SUBUNIT 2"/>
    <property type="match status" value="1"/>
</dbReference>
<dbReference type="InterPro" id="IPR027417">
    <property type="entry name" value="P-loop_NTPase"/>
</dbReference>
<dbReference type="InterPro" id="IPR017956">
    <property type="entry name" value="AT_hook_DNA-bd_motif"/>
</dbReference>
<evidence type="ECO:0000259" key="7">
    <source>
        <dbReference type="Pfam" id="PF04084"/>
    </source>
</evidence>
<dbReference type="GO" id="GO:0003688">
    <property type="term" value="F:DNA replication origin binding"/>
    <property type="evidence" value="ECO:0007669"/>
    <property type="project" value="UniProtKB-UniRule"/>
</dbReference>
<dbReference type="Pfam" id="PF04084">
    <property type="entry name" value="RecA-like_ORC2"/>
    <property type="match status" value="1"/>
</dbReference>
<dbReference type="GO" id="GO:0005664">
    <property type="term" value="C:nuclear origin of replication recognition complex"/>
    <property type="evidence" value="ECO:0007669"/>
    <property type="project" value="UniProtKB-UniRule"/>
</dbReference>
<keyword evidence="10" id="KW-1185">Reference proteome</keyword>
<dbReference type="AlphaFoldDB" id="A0A084FWZ3"/>
<dbReference type="KEGG" id="sapo:SAPIO_CDS9521"/>
<comment type="caution">
    <text evidence="9">The sequence shown here is derived from an EMBL/GenBank/DDBJ whole genome shotgun (WGS) entry which is preliminary data.</text>
</comment>
<dbReference type="RefSeq" id="XP_016639404.1">
    <property type="nucleotide sequence ID" value="XM_016790894.1"/>
</dbReference>
<feature type="compositionally biased region" description="Basic residues" evidence="6">
    <location>
        <begin position="215"/>
        <end position="227"/>
    </location>
</feature>
<dbReference type="EMBL" id="JOWA01000143">
    <property type="protein sequence ID" value="KEZ39605.1"/>
    <property type="molecule type" value="Genomic_DNA"/>
</dbReference>
<comment type="function">
    <text evidence="5">Component of the origin recognition complex (ORC) that binds origins of replication. DNA-binding is ATP-dependent. ORC is required to assemble the pre-replication complex necessary to initiate DNA replication.</text>
</comment>
<evidence type="ECO:0000313" key="9">
    <source>
        <dbReference type="EMBL" id="KEZ39605.1"/>
    </source>
</evidence>
<dbReference type="PANTHER" id="PTHR14052">
    <property type="entry name" value="ORIGIN RECOGNITION COMPLEX SUBUNIT 2"/>
    <property type="match status" value="1"/>
</dbReference>
<feature type="region of interest" description="Disordered" evidence="6">
    <location>
        <begin position="1"/>
        <end position="240"/>
    </location>
</feature>
<comment type="similarity">
    <text evidence="2 5">Belongs to the ORC2 family.</text>
</comment>
<gene>
    <name evidence="9" type="ORF">SAPIO_CDS9521</name>
</gene>
<evidence type="ECO:0000256" key="1">
    <source>
        <dbReference type="ARBA" id="ARBA00004123"/>
    </source>
</evidence>
<protein>
    <recommendedName>
        <fullName evidence="5">Origin recognition complex subunit 2</fullName>
    </recommendedName>
</protein>
<dbReference type="VEuPathDB" id="FungiDB:SAPIO_CDS9521"/>
<dbReference type="Pfam" id="PF24882">
    <property type="entry name" value="WHD_ORC2"/>
    <property type="match status" value="1"/>
</dbReference>
<keyword evidence="4 5" id="KW-0539">Nucleus</keyword>
<comment type="subcellular location">
    <subcellularLocation>
        <location evidence="1 5">Nucleus</location>
    </subcellularLocation>
</comment>
<keyword evidence="3 5" id="KW-0235">DNA replication</keyword>
<feature type="compositionally biased region" description="Acidic residues" evidence="6">
    <location>
        <begin position="165"/>
        <end position="175"/>
    </location>
</feature>
<dbReference type="SMART" id="SM00384">
    <property type="entry name" value="AT_hook"/>
    <property type="match status" value="3"/>
</dbReference>
<dbReference type="InterPro" id="IPR007220">
    <property type="entry name" value="ORC2"/>
</dbReference>
<proteinExistence type="inferred from homology"/>
<evidence type="ECO:0000259" key="8">
    <source>
        <dbReference type="Pfam" id="PF24882"/>
    </source>
</evidence>
<feature type="compositionally biased region" description="Low complexity" evidence="6">
    <location>
        <begin position="203"/>
        <end position="214"/>
    </location>
</feature>
<comment type="subunit">
    <text evidence="5">Component of the origin recognition complex (ORC).</text>
</comment>
<feature type="domain" description="Origin recognition complex subunit 2 winged-helix" evidence="8">
    <location>
        <begin position="524"/>
        <end position="585"/>
    </location>
</feature>
<dbReference type="InterPro" id="IPR056772">
    <property type="entry name" value="RecA-like_ORC2"/>
</dbReference>
<sequence>MPRRKALPKDVDEDTAGAHEASRPKRKRNPSLKLREIAEDEEITVAPKRRKSTTKDDEDAVIEIDPPQPEPESEPESEPEPTPEPEPTTTTPRRRGRPPKVAPTTPIERQAETPSKRGRGRPSASTAVTPSRLLDGNGITPRRRNAADRSARKKSMRALIRNVVDDEGSEDEEQENLARQIYESSDDDRDDGEGSEEEEETDAATSAPDTPSKTTPRRGRGRPRKIKSPSPPRDLPPHEMYFFHNKPGKVKTSDNTLASLDLLTHDEYFSFWRDYEDPHAENLRFLESIHVDSFPQWEFELSEGFTVCLYGMGSKRSLMRKFATHISKNKSNRDDEAGPKIVIVNGYVRTITPRDILSTIWSALEPSKPVPGAQPAAIFQSITSHLANASPTTNLTILVNSIDAPPLRKPSTQSLLAQLASHPQIHLICSADTPDFPFLWDVSLRSTFNFAFHDATTLAPLTAELDVVDDVHELLGRAARRAGGRQAVAFVLKSLTQNARSLYALLVAEVLTALDEDGGGGGDGGENPGLEYRILYNKAVEAFVCPSSEMAFRQLLREFHDHQMITSRKDALGTELISVPFRRDEMEAILEDIES</sequence>
<dbReference type="InterPro" id="IPR000637">
    <property type="entry name" value="HMGI/Y_DNA-bd_CS"/>
</dbReference>
<evidence type="ECO:0000313" key="10">
    <source>
        <dbReference type="Proteomes" id="UP000028545"/>
    </source>
</evidence>